<sequence length="82" mass="9412">MAERNDKPPKPVAVSRRIIKGLSQCERCKKTRLECRRIAMSDGTRIVACFDCMTAKSITGKKQKKLKVFEILTAFESSRRKH</sequence>
<dbReference type="AlphaFoldDB" id="A0AAI9FGC4"/>
<name>A0AAI9FGC4_ECOLX</name>
<dbReference type="Proteomes" id="UP000775646">
    <property type="component" value="Unassembled WGS sequence"/>
</dbReference>
<proteinExistence type="predicted"/>
<dbReference type="EMBL" id="AASZRA010000033">
    <property type="protein sequence ID" value="EFI6954687.1"/>
    <property type="molecule type" value="Genomic_DNA"/>
</dbReference>
<evidence type="ECO:0000313" key="2">
    <source>
        <dbReference type="Proteomes" id="UP000775646"/>
    </source>
</evidence>
<reference evidence="1" key="1">
    <citation type="submission" date="2020-02" db="EMBL/GenBank/DDBJ databases">
        <authorList>
            <consortium name="GenomeTrakr network: Whole genome sequencing for foodborne pathogen traceback"/>
        </authorList>
    </citation>
    <scope>NUCLEOTIDE SEQUENCE</scope>
    <source>
        <strain evidence="1">CFSAN046653</strain>
    </source>
</reference>
<accession>A0AAI9FGC4</accession>
<dbReference type="RefSeq" id="WP_065227114.1">
    <property type="nucleotide sequence ID" value="NZ_CP015229.1"/>
</dbReference>
<comment type="caution">
    <text evidence="1">The sequence shown here is derived from an EMBL/GenBank/DDBJ whole genome shotgun (WGS) entry which is preliminary data.</text>
</comment>
<organism evidence="1 2">
    <name type="scientific">Escherichia coli</name>
    <dbReference type="NCBI Taxonomy" id="562"/>
    <lineage>
        <taxon>Bacteria</taxon>
        <taxon>Pseudomonadati</taxon>
        <taxon>Pseudomonadota</taxon>
        <taxon>Gammaproteobacteria</taxon>
        <taxon>Enterobacterales</taxon>
        <taxon>Enterobacteriaceae</taxon>
        <taxon>Escherichia</taxon>
    </lineage>
</organism>
<gene>
    <name evidence="1" type="ORF">BCB93_004400</name>
</gene>
<protein>
    <submittedName>
        <fullName evidence="1">Uncharacterized protein</fullName>
    </submittedName>
</protein>
<evidence type="ECO:0000313" key="1">
    <source>
        <dbReference type="EMBL" id="EFI6954687.1"/>
    </source>
</evidence>